<organism evidence="9 10">
    <name type="scientific">Angiostrongylus cantonensis</name>
    <name type="common">Rat lungworm</name>
    <dbReference type="NCBI Taxonomy" id="6313"/>
    <lineage>
        <taxon>Eukaryota</taxon>
        <taxon>Metazoa</taxon>
        <taxon>Ecdysozoa</taxon>
        <taxon>Nematoda</taxon>
        <taxon>Chromadorea</taxon>
        <taxon>Rhabditida</taxon>
        <taxon>Rhabditina</taxon>
        <taxon>Rhabditomorpha</taxon>
        <taxon>Strongyloidea</taxon>
        <taxon>Metastrongylidae</taxon>
        <taxon>Angiostrongylus</taxon>
    </lineage>
</organism>
<dbReference type="STRING" id="6313.A0A0K0CTZ6"/>
<feature type="domain" description="PCI" evidence="8">
    <location>
        <begin position="90"/>
        <end position="262"/>
    </location>
</feature>
<keyword evidence="6" id="KW-0539">Nucleus</keyword>
<dbReference type="AlphaFoldDB" id="A0A0K0CTZ6"/>
<dbReference type="PANTHER" id="PTHR14145">
    <property type="entry name" value="26S PROTESOME SUBUNIT 6"/>
    <property type="match status" value="1"/>
</dbReference>
<dbReference type="Pfam" id="PF10602">
    <property type="entry name" value="RPN7"/>
    <property type="match status" value="1"/>
</dbReference>
<dbReference type="Gene3D" id="1.25.40.570">
    <property type="match status" value="1"/>
</dbReference>
<evidence type="ECO:0000256" key="4">
    <source>
        <dbReference type="ARBA" id="ARBA00022490"/>
    </source>
</evidence>
<reference evidence="9" key="1">
    <citation type="submission" date="2012-09" db="EMBL/GenBank/DDBJ databases">
        <authorList>
            <person name="Martin A.A."/>
        </authorList>
    </citation>
    <scope>NUCLEOTIDE SEQUENCE</scope>
</reference>
<proteinExistence type="inferred from homology"/>
<dbReference type="InterPro" id="IPR019585">
    <property type="entry name" value="Rpn7/CSN1"/>
</dbReference>
<dbReference type="GO" id="GO:0005737">
    <property type="term" value="C:cytoplasm"/>
    <property type="evidence" value="ECO:0007669"/>
    <property type="project" value="UniProtKB-SubCell"/>
</dbReference>
<evidence type="ECO:0000313" key="9">
    <source>
        <dbReference type="Proteomes" id="UP000035642"/>
    </source>
</evidence>
<keyword evidence="9" id="KW-1185">Reference proteome</keyword>
<dbReference type="InterPro" id="IPR045135">
    <property type="entry name" value="Rpn7_N"/>
</dbReference>
<dbReference type="Proteomes" id="UP000035642">
    <property type="component" value="Unassembled WGS sequence"/>
</dbReference>
<evidence type="ECO:0000256" key="5">
    <source>
        <dbReference type="ARBA" id="ARBA00022790"/>
    </source>
</evidence>
<evidence type="ECO:0000259" key="8">
    <source>
        <dbReference type="PROSITE" id="PS50250"/>
    </source>
</evidence>
<dbReference type="SUPFAM" id="SSF46785">
    <property type="entry name" value="Winged helix' DNA-binding domain"/>
    <property type="match status" value="1"/>
</dbReference>
<sequence length="350" mass="39681">MWTNWMEASIWVGEWQRVDIIAVQAERSIKEAEESESQANSTAVARTRPVIFGVSSTNANRPSTSQKCARSLINTGKARLDTACALSKLQSGRYKQAVDRLLKVDLDALELPWLFSASDLAMYTTLCAIASYDRAELKKKVINDTNCRKCLESEPRLVELLQCVVRSQFGRVLDILKEMKDRFLLDPYLSAHVDPLYSVIRERALLQYLEPFASADLNAMANVFRTDVKTLEGELVVLCEQDRLAARIDAVGATIRMIQPNEREESYRKIVDGCDDLIERCEAAILRAVMQQVDFFYLSASVMNKKILFRRVFPFIPTEERNGGRLHMVTNPSEEDSSDGSEDPREPELN</sequence>
<name>A0A0K0CTZ6_ANGCA</name>
<evidence type="ECO:0000256" key="1">
    <source>
        <dbReference type="ARBA" id="ARBA00004123"/>
    </source>
</evidence>
<evidence type="ECO:0000256" key="2">
    <source>
        <dbReference type="ARBA" id="ARBA00004496"/>
    </source>
</evidence>
<dbReference type="InterPro" id="IPR036390">
    <property type="entry name" value="WH_DNA-bd_sf"/>
</dbReference>
<reference evidence="10" key="2">
    <citation type="submission" date="2017-02" db="UniProtKB">
        <authorList>
            <consortium name="WormBaseParasite"/>
        </authorList>
    </citation>
    <scope>IDENTIFICATION</scope>
</reference>
<comment type="similarity">
    <text evidence="3">Belongs to the CSN1 family.</text>
</comment>
<dbReference type="PANTHER" id="PTHR14145:SF2">
    <property type="entry name" value="COP9 SIGNALOSOME COMPLEX SUBUNIT 1"/>
    <property type="match status" value="1"/>
</dbReference>
<dbReference type="WBParaSite" id="ACAC_0000061701-mRNA-1">
    <property type="protein sequence ID" value="ACAC_0000061701-mRNA-1"/>
    <property type="gene ID" value="ACAC_0000061701"/>
</dbReference>
<dbReference type="GO" id="GO:0008180">
    <property type="term" value="C:COP9 signalosome"/>
    <property type="evidence" value="ECO:0007669"/>
    <property type="project" value="UniProtKB-KW"/>
</dbReference>
<evidence type="ECO:0000256" key="3">
    <source>
        <dbReference type="ARBA" id="ARBA00008793"/>
    </source>
</evidence>
<protein>
    <submittedName>
        <fullName evidence="10">PCI domain-containing protein</fullName>
    </submittedName>
</protein>
<keyword evidence="4" id="KW-0963">Cytoplasm</keyword>
<dbReference type="SMART" id="SM00088">
    <property type="entry name" value="PINT"/>
    <property type="match status" value="1"/>
</dbReference>
<accession>A0A0K0CTZ6</accession>
<evidence type="ECO:0000256" key="6">
    <source>
        <dbReference type="ARBA" id="ARBA00023242"/>
    </source>
</evidence>
<feature type="region of interest" description="Disordered" evidence="7">
    <location>
        <begin position="323"/>
        <end position="350"/>
    </location>
</feature>
<evidence type="ECO:0000256" key="7">
    <source>
        <dbReference type="SAM" id="MobiDB-lite"/>
    </source>
</evidence>
<dbReference type="InterPro" id="IPR000717">
    <property type="entry name" value="PCI_dom"/>
</dbReference>
<evidence type="ECO:0000313" key="10">
    <source>
        <dbReference type="WBParaSite" id="ACAC_0000061701-mRNA-1"/>
    </source>
</evidence>
<keyword evidence="5" id="KW-0736">Signalosome</keyword>
<dbReference type="PROSITE" id="PS50250">
    <property type="entry name" value="PCI"/>
    <property type="match status" value="1"/>
</dbReference>
<comment type="subcellular location">
    <subcellularLocation>
        <location evidence="2">Cytoplasm</location>
    </subcellularLocation>
    <subcellularLocation>
        <location evidence="1">Nucleus</location>
    </subcellularLocation>
</comment>
<dbReference type="Pfam" id="PF01399">
    <property type="entry name" value="PCI"/>
    <property type="match status" value="1"/>
</dbReference>